<feature type="transmembrane region" description="Helical" evidence="1">
    <location>
        <begin position="91"/>
        <end position="113"/>
    </location>
</feature>
<dbReference type="Proteomes" id="UP000383932">
    <property type="component" value="Unassembled WGS sequence"/>
</dbReference>
<dbReference type="AlphaFoldDB" id="A0A5N5Q9J8"/>
<keyword evidence="1" id="KW-1133">Transmembrane helix</keyword>
<dbReference type="EMBL" id="SSOP01000445">
    <property type="protein sequence ID" value="KAB5588470.1"/>
    <property type="molecule type" value="Genomic_DNA"/>
</dbReference>
<accession>A0A5N5Q9J8</accession>
<protein>
    <submittedName>
        <fullName evidence="2">Monocarboxylate transporter 3</fullName>
    </submittedName>
</protein>
<dbReference type="OrthoDB" id="2213137at2759"/>
<sequence length="195" mass="20336">MSTDPKNLLDNFTNIICTIVRYGGEGDIDTSLAPIVATDTLMIAISCGMFSIALTVETSSSGSIEPILDTPVAGGTATASNALVVYDAPGLIFAFVIIFGSLSRGFVSVWPAACVDIAGSEQSSFSNIMGFFCIAKGIAAIIGPLVATALHHPERAAMKSTYRGYGLRDITLFMGNMMVATAGGIVSRLVKRVTL</sequence>
<evidence type="ECO:0000313" key="3">
    <source>
        <dbReference type="Proteomes" id="UP000383932"/>
    </source>
</evidence>
<keyword evidence="1" id="KW-0472">Membrane</keyword>
<keyword evidence="3" id="KW-1185">Reference proteome</keyword>
<feature type="transmembrane region" description="Helical" evidence="1">
    <location>
        <begin position="125"/>
        <end position="150"/>
    </location>
</feature>
<name>A0A5N5Q9J8_9AGAM</name>
<reference evidence="2 3" key="1">
    <citation type="journal article" date="2019" name="Fungal Biol. Biotechnol.">
        <title>Draft genome sequence of fastidious pathogen Ceratobasidium theobromae, which causes vascular-streak dieback in Theobroma cacao.</title>
        <authorList>
            <person name="Ali S.S."/>
            <person name="Asman A."/>
            <person name="Shao J."/>
            <person name="Firmansyah A.P."/>
            <person name="Susilo A.W."/>
            <person name="Rosmana A."/>
            <person name="McMahon P."/>
            <person name="Junaid M."/>
            <person name="Guest D."/>
            <person name="Kheng T.Y."/>
            <person name="Meinhardt L.W."/>
            <person name="Bailey B.A."/>
        </authorList>
    </citation>
    <scope>NUCLEOTIDE SEQUENCE [LARGE SCALE GENOMIC DNA]</scope>
    <source>
        <strain evidence="2 3">CT2</strain>
    </source>
</reference>
<gene>
    <name evidence="2" type="ORF">CTheo_8084</name>
</gene>
<keyword evidence="1" id="KW-0812">Transmembrane</keyword>
<comment type="caution">
    <text evidence="2">The sequence shown here is derived from an EMBL/GenBank/DDBJ whole genome shotgun (WGS) entry which is preliminary data.</text>
</comment>
<evidence type="ECO:0000313" key="2">
    <source>
        <dbReference type="EMBL" id="KAB5588470.1"/>
    </source>
</evidence>
<evidence type="ECO:0000256" key="1">
    <source>
        <dbReference type="SAM" id="Phobius"/>
    </source>
</evidence>
<feature type="transmembrane region" description="Helical" evidence="1">
    <location>
        <begin position="170"/>
        <end position="190"/>
    </location>
</feature>
<organism evidence="2 3">
    <name type="scientific">Ceratobasidium theobromae</name>
    <dbReference type="NCBI Taxonomy" id="1582974"/>
    <lineage>
        <taxon>Eukaryota</taxon>
        <taxon>Fungi</taxon>
        <taxon>Dikarya</taxon>
        <taxon>Basidiomycota</taxon>
        <taxon>Agaricomycotina</taxon>
        <taxon>Agaricomycetes</taxon>
        <taxon>Cantharellales</taxon>
        <taxon>Ceratobasidiaceae</taxon>
        <taxon>Ceratobasidium</taxon>
    </lineage>
</organism>
<proteinExistence type="predicted"/>